<keyword evidence="1" id="KW-0472">Membrane</keyword>
<keyword evidence="1" id="KW-0812">Transmembrane</keyword>
<protein>
    <submittedName>
        <fullName evidence="2">Uncharacterized protein</fullName>
    </submittedName>
</protein>
<keyword evidence="1" id="KW-1133">Transmembrane helix</keyword>
<keyword evidence="3" id="KW-1185">Reference proteome</keyword>
<comment type="caution">
    <text evidence="2">The sequence shown here is derived from an EMBL/GenBank/DDBJ whole genome shotgun (WGS) entry which is preliminary data.</text>
</comment>
<evidence type="ECO:0000313" key="3">
    <source>
        <dbReference type="Proteomes" id="UP000766595"/>
    </source>
</evidence>
<feature type="transmembrane region" description="Helical" evidence="1">
    <location>
        <begin position="14"/>
        <end position="34"/>
    </location>
</feature>
<proteinExistence type="predicted"/>
<accession>A0A947D269</accession>
<organism evidence="2 3">
    <name type="scientific">Prosthecodimorpha staleyi</name>
    <dbReference type="NCBI Taxonomy" id="2840188"/>
    <lineage>
        <taxon>Bacteria</taxon>
        <taxon>Pseudomonadati</taxon>
        <taxon>Pseudomonadota</taxon>
        <taxon>Alphaproteobacteria</taxon>
        <taxon>Hyphomicrobiales</taxon>
        <taxon>Ancalomicrobiaceae</taxon>
        <taxon>Prosthecodimorpha</taxon>
    </lineage>
</organism>
<evidence type="ECO:0000256" key="1">
    <source>
        <dbReference type="SAM" id="Phobius"/>
    </source>
</evidence>
<dbReference type="Proteomes" id="UP000766595">
    <property type="component" value="Unassembled WGS sequence"/>
</dbReference>
<dbReference type="AlphaFoldDB" id="A0A947D269"/>
<dbReference type="EMBL" id="JAHHZF010000003">
    <property type="protein sequence ID" value="MBT9289336.1"/>
    <property type="molecule type" value="Genomic_DNA"/>
</dbReference>
<name>A0A947D269_9HYPH</name>
<sequence>MPGSPGQPLLTEEWQIALATVTIMSVAWILFRIARRIAERLRSDRDQGGDPD</sequence>
<gene>
    <name evidence="2" type="ORF">KL771_07730</name>
</gene>
<evidence type="ECO:0000313" key="2">
    <source>
        <dbReference type="EMBL" id="MBT9289336.1"/>
    </source>
</evidence>
<dbReference type="RefSeq" id="WP_261967967.1">
    <property type="nucleotide sequence ID" value="NZ_JAHHZF010000003.1"/>
</dbReference>
<reference evidence="2 3" key="1">
    <citation type="submission" date="2021-06" db="EMBL/GenBank/DDBJ databases">
        <authorList>
            <person name="Grouzdev D.S."/>
            <person name="Koziaeva V."/>
        </authorList>
    </citation>
    <scope>NUCLEOTIDE SEQUENCE [LARGE SCALE GENOMIC DNA]</scope>
    <source>
        <strain evidence="2 3">22</strain>
    </source>
</reference>